<organism evidence="6 7">
    <name type="scientific">Polymorphobacter multimanifer</name>
    <dbReference type="NCBI Taxonomy" id="1070431"/>
    <lineage>
        <taxon>Bacteria</taxon>
        <taxon>Pseudomonadati</taxon>
        <taxon>Pseudomonadota</taxon>
        <taxon>Alphaproteobacteria</taxon>
        <taxon>Sphingomonadales</taxon>
        <taxon>Sphingosinicellaceae</taxon>
        <taxon>Polymorphobacter</taxon>
    </lineage>
</organism>
<name>A0A841LGP8_9SPHN</name>
<dbReference type="PROSITE" id="PS51352">
    <property type="entry name" value="THIOREDOXIN_2"/>
    <property type="match status" value="1"/>
</dbReference>
<evidence type="ECO:0000256" key="4">
    <source>
        <dbReference type="PIRSR" id="PIRSR603782-2"/>
    </source>
</evidence>
<dbReference type="Gene3D" id="3.40.30.10">
    <property type="entry name" value="Glutaredoxin"/>
    <property type="match status" value="1"/>
</dbReference>
<evidence type="ECO:0000256" key="1">
    <source>
        <dbReference type="ARBA" id="ARBA00010996"/>
    </source>
</evidence>
<keyword evidence="7" id="KW-1185">Reference proteome</keyword>
<proteinExistence type="inferred from homology"/>
<dbReference type="FunFam" id="3.40.30.10:FF:000013">
    <property type="entry name" value="Blast:Protein SCO1 homolog, mitochondrial"/>
    <property type="match status" value="1"/>
</dbReference>
<dbReference type="InterPro" id="IPR013766">
    <property type="entry name" value="Thioredoxin_domain"/>
</dbReference>
<evidence type="ECO:0000313" key="6">
    <source>
        <dbReference type="EMBL" id="MBB6228148.1"/>
    </source>
</evidence>
<evidence type="ECO:0000313" key="7">
    <source>
        <dbReference type="Proteomes" id="UP000538147"/>
    </source>
</evidence>
<dbReference type="CDD" id="cd02968">
    <property type="entry name" value="SCO"/>
    <property type="match status" value="1"/>
</dbReference>
<keyword evidence="2 3" id="KW-0186">Copper</keyword>
<feature type="disulfide bond" description="Redox-active" evidence="4">
    <location>
        <begin position="76"/>
        <end position="80"/>
    </location>
</feature>
<dbReference type="PANTHER" id="PTHR12151">
    <property type="entry name" value="ELECTRON TRANSPORT PROTIN SCO1/SENC FAMILY MEMBER"/>
    <property type="match status" value="1"/>
</dbReference>
<dbReference type="RefSeq" id="WP_184199957.1">
    <property type="nucleotide sequence ID" value="NZ_BMOX01000040.1"/>
</dbReference>
<dbReference type="SUPFAM" id="SSF52833">
    <property type="entry name" value="Thioredoxin-like"/>
    <property type="match status" value="1"/>
</dbReference>
<evidence type="ECO:0000256" key="2">
    <source>
        <dbReference type="ARBA" id="ARBA00023008"/>
    </source>
</evidence>
<dbReference type="Proteomes" id="UP000538147">
    <property type="component" value="Unassembled WGS sequence"/>
</dbReference>
<feature type="binding site" evidence="3">
    <location>
        <position position="76"/>
    </location>
    <ligand>
        <name>Cu cation</name>
        <dbReference type="ChEBI" id="CHEBI:23378"/>
    </ligand>
</feature>
<accession>A0A841LGP8</accession>
<reference evidence="6 7" key="1">
    <citation type="submission" date="2020-08" db="EMBL/GenBank/DDBJ databases">
        <title>Genomic Encyclopedia of Type Strains, Phase IV (KMG-IV): sequencing the most valuable type-strain genomes for metagenomic binning, comparative biology and taxonomic classification.</title>
        <authorList>
            <person name="Goeker M."/>
        </authorList>
    </citation>
    <scope>NUCLEOTIDE SEQUENCE [LARGE SCALE GENOMIC DNA]</scope>
    <source>
        <strain evidence="6 7">DSM 102189</strain>
    </source>
</reference>
<gene>
    <name evidence="6" type="ORF">FHS79_002333</name>
</gene>
<comment type="similarity">
    <text evidence="1">Belongs to the SCO1/2 family.</text>
</comment>
<feature type="binding site" evidence="3">
    <location>
        <position position="169"/>
    </location>
    <ligand>
        <name>Cu cation</name>
        <dbReference type="ChEBI" id="CHEBI:23378"/>
    </ligand>
</feature>
<sequence length="204" mass="22281">MNSILKRARIVALVLAVALAGWIGWQQFGSQSSPQGNLVGSSLGGAFQLVDQDGQPRSDADFRGQWRLMYFGYTFCPDVCPTDMAVIGRALQQFEASDPARGAKVTPIFTTVDPARDTPEAIKPFVKAFHPRFIGLTGSEPAVAAAMKTFGIYAKKAETRDPENYLVDHFAVFYLFDPEGRPVAFLPHGSEAAELTAMLNTHVR</sequence>
<feature type="binding site" evidence="3">
    <location>
        <position position="80"/>
    </location>
    <ligand>
        <name>Cu cation</name>
        <dbReference type="ChEBI" id="CHEBI:23378"/>
    </ligand>
</feature>
<dbReference type="EMBL" id="JACIIV010000016">
    <property type="protein sequence ID" value="MBB6228148.1"/>
    <property type="molecule type" value="Genomic_DNA"/>
</dbReference>
<keyword evidence="4" id="KW-1015">Disulfide bond</keyword>
<dbReference type="AlphaFoldDB" id="A0A841LGP8"/>
<dbReference type="InterPro" id="IPR036249">
    <property type="entry name" value="Thioredoxin-like_sf"/>
</dbReference>
<dbReference type="GO" id="GO:0046872">
    <property type="term" value="F:metal ion binding"/>
    <property type="evidence" value="ECO:0007669"/>
    <property type="project" value="UniProtKB-KW"/>
</dbReference>
<dbReference type="InterPro" id="IPR003782">
    <property type="entry name" value="SCO1/SenC"/>
</dbReference>
<feature type="domain" description="Thioredoxin" evidence="5">
    <location>
        <begin position="38"/>
        <end position="204"/>
    </location>
</feature>
<evidence type="ECO:0000256" key="3">
    <source>
        <dbReference type="PIRSR" id="PIRSR603782-1"/>
    </source>
</evidence>
<comment type="caution">
    <text evidence="6">The sequence shown here is derived from an EMBL/GenBank/DDBJ whole genome shotgun (WGS) entry which is preliminary data.</text>
</comment>
<evidence type="ECO:0000259" key="5">
    <source>
        <dbReference type="PROSITE" id="PS51352"/>
    </source>
</evidence>
<dbReference type="Pfam" id="PF02630">
    <property type="entry name" value="SCO1-SenC"/>
    <property type="match status" value="1"/>
</dbReference>
<keyword evidence="3" id="KW-0479">Metal-binding</keyword>
<dbReference type="PANTHER" id="PTHR12151:SF25">
    <property type="entry name" value="LINALOOL DEHYDRATASE_ISOMERASE DOMAIN-CONTAINING PROTEIN"/>
    <property type="match status" value="1"/>
</dbReference>
<protein>
    <submittedName>
        <fullName evidence="6">Protein SCO1/2</fullName>
    </submittedName>
</protein>